<dbReference type="GeneID" id="136806420"/>
<reference evidence="4" key="1">
    <citation type="submission" date="2021-01" db="UniProtKB">
        <authorList>
            <consortium name="EnsemblMetazoa"/>
        </authorList>
    </citation>
    <scope>IDENTIFICATION</scope>
</reference>
<feature type="compositionally biased region" description="Basic and acidic residues" evidence="1">
    <location>
        <begin position="754"/>
        <end position="770"/>
    </location>
</feature>
<accession>A0A7M5WZW2</accession>
<feature type="compositionally biased region" description="Basic and acidic residues" evidence="1">
    <location>
        <begin position="447"/>
        <end position="462"/>
    </location>
</feature>
<proteinExistence type="predicted"/>
<dbReference type="Gene3D" id="3.40.33.10">
    <property type="entry name" value="CAP"/>
    <property type="match status" value="1"/>
</dbReference>
<evidence type="ECO:0000256" key="2">
    <source>
        <dbReference type="SAM" id="SignalP"/>
    </source>
</evidence>
<dbReference type="InterPro" id="IPR001283">
    <property type="entry name" value="CRISP-related"/>
</dbReference>
<feature type="compositionally biased region" description="Basic residues" evidence="1">
    <location>
        <begin position="682"/>
        <end position="691"/>
    </location>
</feature>
<feature type="region of interest" description="Disordered" evidence="1">
    <location>
        <begin position="435"/>
        <end position="470"/>
    </location>
</feature>
<protein>
    <recommendedName>
        <fullName evidence="3">SCP domain-containing protein</fullName>
    </recommendedName>
</protein>
<dbReference type="SUPFAM" id="SSF55797">
    <property type="entry name" value="PR-1-like"/>
    <property type="match status" value="1"/>
</dbReference>
<feature type="compositionally biased region" description="Acidic residues" evidence="1">
    <location>
        <begin position="731"/>
        <end position="740"/>
    </location>
</feature>
<evidence type="ECO:0000259" key="3">
    <source>
        <dbReference type="SMART" id="SM00198"/>
    </source>
</evidence>
<keyword evidence="2" id="KW-0732">Signal</keyword>
<feature type="region of interest" description="Disordered" evidence="1">
    <location>
        <begin position="304"/>
        <end position="324"/>
    </location>
</feature>
<dbReference type="InterPro" id="IPR014044">
    <property type="entry name" value="CAP_dom"/>
</dbReference>
<dbReference type="Proteomes" id="UP000594262">
    <property type="component" value="Unplaced"/>
</dbReference>
<feature type="domain" description="SCP" evidence="3">
    <location>
        <begin position="807"/>
        <end position="941"/>
    </location>
</feature>
<evidence type="ECO:0000313" key="4">
    <source>
        <dbReference type="EnsemblMetazoa" id="CLYHEMP015316.1"/>
    </source>
</evidence>
<feature type="compositionally biased region" description="Basic and acidic residues" evidence="1">
    <location>
        <begin position="305"/>
        <end position="324"/>
    </location>
</feature>
<dbReference type="SMART" id="SM00198">
    <property type="entry name" value="SCP"/>
    <property type="match status" value="1"/>
</dbReference>
<dbReference type="EnsemblMetazoa" id="CLYHEMT015316.1">
    <property type="protein sequence ID" value="CLYHEMP015316.1"/>
    <property type="gene ID" value="CLYHEMG015316"/>
</dbReference>
<feature type="signal peptide" evidence="2">
    <location>
        <begin position="1"/>
        <end position="21"/>
    </location>
</feature>
<feature type="compositionally biased region" description="Polar residues" evidence="1">
    <location>
        <begin position="488"/>
        <end position="499"/>
    </location>
</feature>
<dbReference type="RefSeq" id="XP_066919093.1">
    <property type="nucleotide sequence ID" value="XM_067062992.1"/>
</dbReference>
<sequence length="965" mass="110864">MMPPGRLYFITLFLLLNGCFASSAHPTRKNATKILEKMADKKGTIRIAGPWNSDSALDRNVDMGEDAYVKKIISSNEGINFNKDMAEAGEMFEVNGIDDFYDKNAMITYEINGHEIPVHMKPHLTPQTKSLFPEYVKDSPGQMQTGGFVRGSKAGGMLHGYAKKVAGVKLPAGLSLNDMPEYKMQRFTGKTLENSNMWKSLEGLKQDKDNGDLRYAYKQNHAITNLFQKQLPALAAFQKHYNHQSRYTKPAFGDQILKHHVPRHHRLGKPLLREFMNQYPHESTKADETIEHKPALVQEFMSMKPNEEFEKEENEKASGKSERNEYRFAARKTNGEHQEQIRHEDSIENKHFTQEKNAQQEKATSLFQNLDSLHQKLQLDKQINAAELQSKSASQDPHKAEAKTRILNLLGELTEKLKGMESIVTRHRDKEIEAKFIKEQTSTNQENKFEDTEKSRLPEDHSPSQSDSDVDTMNRIEAQLKEKVSNLQEGIQNANSRSYPNEGPEEESKHEKFFMNSFRKIGNSEQVGSEFDSHRIESQAKYHSNQAIEGFRQPDTNQPIIMDTKAIDFNPADGASMENDDSDQVNSVNSDGEEQVVEEPSQRKFVGRDDEDDEDETSDEDPHKGKLSAPVRKHWKKPEVDEDFVPTRQTLMKYHQGRHHNAPSSEEDDTEQQYDVGEEKKLSRRHKPHHKKIEEKDDGDNELLNHSFIDDDEQLTNKRHHKKSRDHEEAESNENDEEEITNSHHHKQTNGDSEEQRTPKEGKENSKMFEVEESLGEADEKNNIARHRSFKPKERDDEVDDYPDYNEVKDAAIFETNFLRKKFHAQSLHWSDRLSDRAQKTAETIANVRDLNPKSILKYKKPGQNVAVIDIDSTNVGKEAPDNWAKESRFFDFRSPQLTPKNSDFAQMMWKAENEFGLGVAKSKLGNKWIVTSAYDSPVVDRYNDLKHNVESDIPISDPYSDITG</sequence>
<dbReference type="AlphaFoldDB" id="A0A7M5WZW2"/>
<dbReference type="InterPro" id="IPR035940">
    <property type="entry name" value="CAP_sf"/>
</dbReference>
<name>A0A7M5WZW2_9CNID</name>
<dbReference type="Pfam" id="PF00188">
    <property type="entry name" value="CAP"/>
    <property type="match status" value="1"/>
</dbReference>
<evidence type="ECO:0000256" key="1">
    <source>
        <dbReference type="SAM" id="MobiDB-lite"/>
    </source>
</evidence>
<feature type="compositionally biased region" description="Acidic residues" evidence="1">
    <location>
        <begin position="609"/>
        <end position="619"/>
    </location>
</feature>
<dbReference type="OrthoDB" id="337038at2759"/>
<feature type="region of interest" description="Disordered" evidence="1">
    <location>
        <begin position="568"/>
        <end position="802"/>
    </location>
</feature>
<dbReference type="PANTHER" id="PTHR10334">
    <property type="entry name" value="CYSTEINE-RICH SECRETORY PROTEIN-RELATED"/>
    <property type="match status" value="1"/>
</dbReference>
<keyword evidence="5" id="KW-1185">Reference proteome</keyword>
<evidence type="ECO:0000313" key="5">
    <source>
        <dbReference type="Proteomes" id="UP000594262"/>
    </source>
</evidence>
<feature type="region of interest" description="Disordered" evidence="1">
    <location>
        <begin position="488"/>
        <end position="509"/>
    </location>
</feature>
<organism evidence="4 5">
    <name type="scientific">Clytia hemisphaerica</name>
    <dbReference type="NCBI Taxonomy" id="252671"/>
    <lineage>
        <taxon>Eukaryota</taxon>
        <taxon>Metazoa</taxon>
        <taxon>Cnidaria</taxon>
        <taxon>Hydrozoa</taxon>
        <taxon>Hydroidolina</taxon>
        <taxon>Leptothecata</taxon>
        <taxon>Obeliida</taxon>
        <taxon>Clytiidae</taxon>
        <taxon>Clytia</taxon>
    </lineage>
</organism>
<feature type="chain" id="PRO_5029794191" description="SCP domain-containing protein" evidence="2">
    <location>
        <begin position="22"/>
        <end position="965"/>
    </location>
</feature>